<name>A0A067RMY2_ZOONE</name>
<keyword evidence="3" id="KW-1185">Reference proteome</keyword>
<feature type="region of interest" description="Disordered" evidence="1">
    <location>
        <begin position="83"/>
        <end position="108"/>
    </location>
</feature>
<evidence type="ECO:0000313" key="3">
    <source>
        <dbReference type="Proteomes" id="UP000027135"/>
    </source>
</evidence>
<reference evidence="2 3" key="1">
    <citation type="journal article" date="2014" name="Nat. Commun.">
        <title>Molecular traces of alternative social organization in a termite genome.</title>
        <authorList>
            <person name="Terrapon N."/>
            <person name="Li C."/>
            <person name="Robertson H.M."/>
            <person name="Ji L."/>
            <person name="Meng X."/>
            <person name="Booth W."/>
            <person name="Chen Z."/>
            <person name="Childers C.P."/>
            <person name="Glastad K.M."/>
            <person name="Gokhale K."/>
            <person name="Gowin J."/>
            <person name="Gronenberg W."/>
            <person name="Hermansen R.A."/>
            <person name="Hu H."/>
            <person name="Hunt B.G."/>
            <person name="Huylmans A.K."/>
            <person name="Khalil S.M."/>
            <person name="Mitchell R.D."/>
            <person name="Munoz-Torres M.C."/>
            <person name="Mustard J.A."/>
            <person name="Pan H."/>
            <person name="Reese J.T."/>
            <person name="Scharf M.E."/>
            <person name="Sun F."/>
            <person name="Vogel H."/>
            <person name="Xiao J."/>
            <person name="Yang W."/>
            <person name="Yang Z."/>
            <person name="Yang Z."/>
            <person name="Zhou J."/>
            <person name="Zhu J."/>
            <person name="Brent C.S."/>
            <person name="Elsik C.G."/>
            <person name="Goodisman M.A."/>
            <person name="Liberles D.A."/>
            <person name="Roe R.M."/>
            <person name="Vargo E.L."/>
            <person name="Vilcinskas A."/>
            <person name="Wang J."/>
            <person name="Bornberg-Bauer E."/>
            <person name="Korb J."/>
            <person name="Zhang G."/>
            <person name="Liebig J."/>
        </authorList>
    </citation>
    <scope>NUCLEOTIDE SEQUENCE [LARGE SCALE GENOMIC DNA]</scope>
    <source>
        <tissue evidence="2">Whole organism</tissue>
    </source>
</reference>
<gene>
    <name evidence="2" type="ORF">L798_03286</name>
</gene>
<organism evidence="2 3">
    <name type="scientific">Zootermopsis nevadensis</name>
    <name type="common">Dampwood termite</name>
    <dbReference type="NCBI Taxonomy" id="136037"/>
    <lineage>
        <taxon>Eukaryota</taxon>
        <taxon>Metazoa</taxon>
        <taxon>Ecdysozoa</taxon>
        <taxon>Arthropoda</taxon>
        <taxon>Hexapoda</taxon>
        <taxon>Insecta</taxon>
        <taxon>Pterygota</taxon>
        <taxon>Neoptera</taxon>
        <taxon>Polyneoptera</taxon>
        <taxon>Dictyoptera</taxon>
        <taxon>Blattodea</taxon>
        <taxon>Blattoidea</taxon>
        <taxon>Termitoidae</taxon>
        <taxon>Termopsidae</taxon>
        <taxon>Zootermopsis</taxon>
    </lineage>
</organism>
<evidence type="ECO:0000313" key="2">
    <source>
        <dbReference type="EMBL" id="KDR21980.1"/>
    </source>
</evidence>
<dbReference type="STRING" id="136037.A0A067RMY2"/>
<evidence type="ECO:0000256" key="1">
    <source>
        <dbReference type="SAM" id="MobiDB-lite"/>
    </source>
</evidence>
<dbReference type="AlphaFoldDB" id="A0A067RMY2"/>
<feature type="compositionally biased region" description="Basic and acidic residues" evidence="1">
    <location>
        <begin position="286"/>
        <end position="302"/>
    </location>
</feature>
<dbReference type="InParanoid" id="A0A067RMY2"/>
<dbReference type="Proteomes" id="UP000027135">
    <property type="component" value="Unassembled WGS sequence"/>
</dbReference>
<sequence>MFQLMHHKRRGGSGADKSDTPYIRWRKILPVMPSKSLPGATSKLGDNNTEDKESIMAVGNGNIKNDASQNEILTRIMKRALRKSSATSDEESMPIMDGDGTDIELHDSLPEDRPQMKAAKVRPQFESYNCGIIETSFDVEQESVGKAAAKNIGDESHHHHAHRKRSEHRHKSPSSSSTNKEREDSLTSAWSDNIPVIRISKTDSSECIQQRAEPQRPTKFSSGDTVIVADDIEPVHKSAKTLPSSDSPSLHKKTVRRCSDDQFHPDGVRVDNNGHKRLVQALITESEQKKNHRGKDEQKLGDAMEMTCKNTPQKQHLRKDEAKKL</sequence>
<feature type="region of interest" description="Disordered" evidence="1">
    <location>
        <begin position="201"/>
        <end position="222"/>
    </location>
</feature>
<dbReference type="EMBL" id="KK852528">
    <property type="protein sequence ID" value="KDR21980.1"/>
    <property type="molecule type" value="Genomic_DNA"/>
</dbReference>
<feature type="region of interest" description="Disordered" evidence="1">
    <location>
        <begin position="283"/>
        <end position="325"/>
    </location>
</feature>
<proteinExistence type="predicted"/>
<protein>
    <submittedName>
        <fullName evidence="2">Uncharacterized protein</fullName>
    </submittedName>
</protein>
<accession>A0A067RMY2</accession>
<feature type="region of interest" description="Disordered" evidence="1">
    <location>
        <begin position="151"/>
        <end position="189"/>
    </location>
</feature>
<feature type="compositionally biased region" description="Basic residues" evidence="1">
    <location>
        <begin position="158"/>
        <end position="172"/>
    </location>
</feature>